<gene>
    <name evidence="1" type="ORF">CPLU01_13203</name>
</gene>
<dbReference type="EMBL" id="WIGO01000295">
    <property type="protein sequence ID" value="KAF6818853.1"/>
    <property type="molecule type" value="Genomic_DNA"/>
</dbReference>
<evidence type="ECO:0000313" key="1">
    <source>
        <dbReference type="EMBL" id="KAF6818853.1"/>
    </source>
</evidence>
<protein>
    <submittedName>
        <fullName evidence="1">Uncharacterized protein</fullName>
    </submittedName>
</protein>
<dbReference type="Proteomes" id="UP000654918">
    <property type="component" value="Unassembled WGS sequence"/>
</dbReference>
<proteinExistence type="predicted"/>
<keyword evidence="2" id="KW-1185">Reference proteome</keyword>
<name>A0A8H6N431_9PEZI</name>
<reference evidence="1" key="1">
    <citation type="journal article" date="2020" name="Phytopathology">
        <title>Genome Sequence Resources of Colletotrichum truncatum, C. plurivorum, C. musicola, and C. sojae: Four Species Pathogenic to Soybean (Glycine max).</title>
        <authorList>
            <person name="Rogerio F."/>
            <person name="Boufleur T.R."/>
            <person name="Ciampi-Guillardi M."/>
            <person name="Sukno S.A."/>
            <person name="Thon M.R."/>
            <person name="Massola Junior N.S."/>
            <person name="Baroncelli R."/>
        </authorList>
    </citation>
    <scope>NUCLEOTIDE SEQUENCE</scope>
    <source>
        <strain evidence="1">LFN00145</strain>
    </source>
</reference>
<dbReference type="AlphaFoldDB" id="A0A8H6N431"/>
<evidence type="ECO:0000313" key="2">
    <source>
        <dbReference type="Proteomes" id="UP000654918"/>
    </source>
</evidence>
<accession>A0A8H6N431</accession>
<sequence>MGMTIVDRLALAGDFCLSAATSFVLYAESSGHYRLKLWEKGGAEGWNSSPNERVHCYPNCDERFEIPLVCSQGLTDGTLAVALLSLILMVARVVMGHLGQMNRIFSILYDGLLTILWLHTLSLQTSGDLSDPQHPSTSPWFLTRQCPRDVATACHIVQASYAFSVIAAVFYSGRLIATAVQAAKEWRSNRKGGYRAVPVRLNFVGEEGDIGDEDDISEEEARRRERDKYLYQEALSPVLAFFPADAR</sequence>
<organism evidence="1 2">
    <name type="scientific">Colletotrichum plurivorum</name>
    <dbReference type="NCBI Taxonomy" id="2175906"/>
    <lineage>
        <taxon>Eukaryota</taxon>
        <taxon>Fungi</taxon>
        <taxon>Dikarya</taxon>
        <taxon>Ascomycota</taxon>
        <taxon>Pezizomycotina</taxon>
        <taxon>Sordariomycetes</taxon>
        <taxon>Hypocreomycetidae</taxon>
        <taxon>Glomerellales</taxon>
        <taxon>Glomerellaceae</taxon>
        <taxon>Colletotrichum</taxon>
        <taxon>Colletotrichum orchidearum species complex</taxon>
    </lineage>
</organism>
<comment type="caution">
    <text evidence="1">The sequence shown here is derived from an EMBL/GenBank/DDBJ whole genome shotgun (WGS) entry which is preliminary data.</text>
</comment>